<evidence type="ECO:0000313" key="3">
    <source>
        <dbReference type="EMBL" id="RVD89969.1"/>
    </source>
</evidence>
<feature type="domain" description="General stress protein FMN-binding split barrel" evidence="2">
    <location>
        <begin position="30"/>
        <end position="180"/>
    </location>
</feature>
<gene>
    <name evidence="3" type="ORF">DFL_000955</name>
</gene>
<dbReference type="InterPro" id="IPR012349">
    <property type="entry name" value="Split_barrel_FMN-bd"/>
</dbReference>
<dbReference type="PANTHER" id="PTHR34818:SF1">
    <property type="entry name" value="PROTEIN BLI-3"/>
    <property type="match status" value="1"/>
</dbReference>
<feature type="region of interest" description="Disordered" evidence="1">
    <location>
        <begin position="1"/>
        <end position="23"/>
    </location>
</feature>
<dbReference type="SUPFAM" id="SSF50475">
    <property type="entry name" value="FMN-binding split barrel"/>
    <property type="match status" value="1"/>
</dbReference>
<organism evidence="3 4">
    <name type="scientific">Arthrobotrys flagrans</name>
    <name type="common">Nematode-trapping fungus</name>
    <name type="synonym">Trichothecium flagrans</name>
    <dbReference type="NCBI Taxonomy" id="97331"/>
    <lineage>
        <taxon>Eukaryota</taxon>
        <taxon>Fungi</taxon>
        <taxon>Dikarya</taxon>
        <taxon>Ascomycota</taxon>
        <taxon>Pezizomycotina</taxon>
        <taxon>Orbiliomycetes</taxon>
        <taxon>Orbiliales</taxon>
        <taxon>Orbiliaceae</taxon>
        <taxon>Arthrobotrys</taxon>
    </lineage>
</organism>
<dbReference type="Proteomes" id="UP000283090">
    <property type="component" value="Unassembled WGS sequence"/>
</dbReference>
<comment type="caution">
    <text evidence="3">The sequence shown here is derived from an EMBL/GenBank/DDBJ whole genome shotgun (WGS) entry which is preliminary data.</text>
</comment>
<dbReference type="InterPro" id="IPR052917">
    <property type="entry name" value="Stress-Dev_Protein"/>
</dbReference>
<dbReference type="GeneID" id="93583266"/>
<accession>A0A437AFS3</accession>
<dbReference type="OrthoDB" id="434253at2759"/>
<protein>
    <recommendedName>
        <fullName evidence="2">General stress protein FMN-binding split barrel domain-containing protein</fullName>
    </recommendedName>
</protein>
<keyword evidence="4" id="KW-1185">Reference proteome</keyword>
<reference evidence="3 4" key="1">
    <citation type="submission" date="2019-01" db="EMBL/GenBank/DDBJ databases">
        <title>Intercellular communication is required for trap formation in the nematode-trapping fungus Duddingtonia flagrans.</title>
        <authorList>
            <person name="Youssar L."/>
            <person name="Wernet V."/>
            <person name="Hensel N."/>
            <person name="Hildebrandt H.-G."/>
            <person name="Fischer R."/>
        </authorList>
    </citation>
    <scope>NUCLEOTIDE SEQUENCE [LARGE SCALE GENOMIC DNA]</scope>
    <source>
        <strain evidence="3 4">CBS H-5679</strain>
    </source>
</reference>
<dbReference type="VEuPathDB" id="FungiDB:DFL_000955"/>
<dbReference type="EMBL" id="SAEB01000001">
    <property type="protein sequence ID" value="RVD89969.1"/>
    <property type="molecule type" value="Genomic_DNA"/>
</dbReference>
<feature type="compositionally biased region" description="Basic and acidic residues" evidence="1">
    <location>
        <begin position="10"/>
        <end position="21"/>
    </location>
</feature>
<dbReference type="Gene3D" id="2.30.110.10">
    <property type="entry name" value="Electron Transport, Fmn-binding Protein, Chain A"/>
    <property type="match status" value="1"/>
</dbReference>
<evidence type="ECO:0000259" key="2">
    <source>
        <dbReference type="Pfam" id="PF16242"/>
    </source>
</evidence>
<proteinExistence type="predicted"/>
<name>A0A437AFS3_ARTFL</name>
<dbReference type="PANTHER" id="PTHR34818">
    <property type="entry name" value="PROTEIN BLI-3"/>
    <property type="match status" value="1"/>
</dbReference>
<dbReference type="AlphaFoldDB" id="A0A437AFS3"/>
<dbReference type="Pfam" id="PF16242">
    <property type="entry name" value="Pyrid_ox_like"/>
    <property type="match status" value="1"/>
</dbReference>
<evidence type="ECO:0000313" key="4">
    <source>
        <dbReference type="Proteomes" id="UP000283090"/>
    </source>
</evidence>
<dbReference type="RefSeq" id="XP_067495513.1">
    <property type="nucleotide sequence ID" value="XM_067639454.1"/>
</dbReference>
<sequence>MSLSGSSSDKPVDPYKEKNLDTETSVEGKVNGLIEFVTKCKFGMMTTRDSASGMLVSRCMAIAGTENGIDLIFHTNTATSKTDELNSDPHINISFLKDSDWASISGTAQVIQDTEEVKKHYSSALKAWVGDLGDGVHDGSVKDPRLGVIKVKTLTATYAIAHAASIPRTLEIAKGAVTGKVASVNTLREISLKDIELWRRSKELVT</sequence>
<evidence type="ECO:0000256" key="1">
    <source>
        <dbReference type="SAM" id="MobiDB-lite"/>
    </source>
</evidence>
<dbReference type="STRING" id="97331.A0A437AFS3"/>
<dbReference type="InterPro" id="IPR038725">
    <property type="entry name" value="YdaG_split_barrel_FMN-bd"/>
</dbReference>